<proteinExistence type="inferred from homology"/>
<evidence type="ECO:0000256" key="2">
    <source>
        <dbReference type="ARBA" id="ARBA00022722"/>
    </source>
</evidence>
<dbReference type="GO" id="GO:0006308">
    <property type="term" value="P:DNA catabolic process"/>
    <property type="evidence" value="ECO:0007669"/>
    <property type="project" value="InterPro"/>
</dbReference>
<evidence type="ECO:0000313" key="11">
    <source>
        <dbReference type="EMBL" id="CAD9091953.1"/>
    </source>
</evidence>
<keyword evidence="9" id="KW-0472">Membrane</keyword>
<sequence length="382" mass="43086">MVKAVVLWLAAWLHVAAAWDKDGHEAIGMTTMSALEIASVTQVKRLMHGRDAVDVAAWAHKVNKKYPWTVELHYQRQPAGRCGSKDEEKKPADLTSCPDNRCLVKGLKHFYGRLVGKPLVEINWPAGMKLTDADAVKFLINLMGDLHQPLHFGRDTDNLGRNITVLFRNKKMSLYDMWDHEIAATVMKDSPGFWWGGWTHVQRTRVEYEKDGLQWKKDGVKMIETWADETSKYLCESVYRNPLTSRSILDELEDGVFRVDENLYEVWKREMLIKMLVAGARTAIVLNSILQAREAESLQGGTSVSEIEGEDDDEKKAATSGRKADAHHSVMGARQGPIAALMNAGIFLVVLIIFLQVMRMWLGKDAINQAQREKRSDGGKAI</sequence>
<keyword evidence="9" id="KW-1133">Transmembrane helix</keyword>
<evidence type="ECO:0000256" key="7">
    <source>
        <dbReference type="ARBA" id="ARBA00023180"/>
    </source>
</evidence>
<dbReference type="GO" id="GO:0004519">
    <property type="term" value="F:endonuclease activity"/>
    <property type="evidence" value="ECO:0007669"/>
    <property type="project" value="UniProtKB-KW"/>
</dbReference>
<dbReference type="InterPro" id="IPR008947">
    <property type="entry name" value="PLipase_C/P1_nuclease_dom_sf"/>
</dbReference>
<dbReference type="PANTHER" id="PTHR33146">
    <property type="entry name" value="ENDONUCLEASE 4"/>
    <property type="match status" value="1"/>
</dbReference>
<dbReference type="Pfam" id="PF02265">
    <property type="entry name" value="S1-P1_nuclease"/>
    <property type="match status" value="1"/>
</dbReference>
<evidence type="ECO:0000256" key="6">
    <source>
        <dbReference type="ARBA" id="ARBA00023157"/>
    </source>
</evidence>
<dbReference type="AlphaFoldDB" id="A0A7S1PLT7"/>
<organism evidence="11">
    <name type="scientific">Alexandrium catenella</name>
    <name type="common">Red tide dinoflagellate</name>
    <name type="synonym">Gonyaulax catenella</name>
    <dbReference type="NCBI Taxonomy" id="2925"/>
    <lineage>
        <taxon>Eukaryota</taxon>
        <taxon>Sar</taxon>
        <taxon>Alveolata</taxon>
        <taxon>Dinophyceae</taxon>
        <taxon>Gonyaulacales</taxon>
        <taxon>Pyrocystaceae</taxon>
        <taxon>Alexandrium</taxon>
    </lineage>
</organism>
<dbReference type="GO" id="GO:0003676">
    <property type="term" value="F:nucleic acid binding"/>
    <property type="evidence" value="ECO:0007669"/>
    <property type="project" value="InterPro"/>
</dbReference>
<keyword evidence="9" id="KW-0812">Transmembrane</keyword>
<dbReference type="CDD" id="cd11010">
    <property type="entry name" value="S1-P1_nuclease"/>
    <property type="match status" value="1"/>
</dbReference>
<feature type="transmembrane region" description="Helical" evidence="9">
    <location>
        <begin position="338"/>
        <end position="362"/>
    </location>
</feature>
<protein>
    <recommendedName>
        <fullName evidence="12">Aspergillus nuclease S(1)</fullName>
    </recommendedName>
</protein>
<evidence type="ECO:0000256" key="5">
    <source>
        <dbReference type="ARBA" id="ARBA00022801"/>
    </source>
</evidence>
<keyword evidence="4" id="KW-0255">Endonuclease</keyword>
<keyword evidence="5" id="KW-0378">Hydrolase</keyword>
<keyword evidence="7" id="KW-0325">Glycoprotein</keyword>
<keyword evidence="10" id="KW-0732">Signal</keyword>
<keyword evidence="6" id="KW-1015">Disulfide bond</keyword>
<keyword evidence="3" id="KW-0479">Metal-binding</keyword>
<dbReference type="Gene3D" id="1.10.575.10">
    <property type="entry name" value="P1 Nuclease"/>
    <property type="match status" value="1"/>
</dbReference>
<dbReference type="GO" id="GO:0046872">
    <property type="term" value="F:metal ion binding"/>
    <property type="evidence" value="ECO:0007669"/>
    <property type="project" value="UniProtKB-KW"/>
</dbReference>
<evidence type="ECO:0000256" key="10">
    <source>
        <dbReference type="SAM" id="SignalP"/>
    </source>
</evidence>
<dbReference type="SUPFAM" id="SSF48537">
    <property type="entry name" value="Phospholipase C/P1 nuclease"/>
    <property type="match status" value="1"/>
</dbReference>
<dbReference type="InterPro" id="IPR003154">
    <property type="entry name" value="S1/P1nuclease"/>
</dbReference>
<evidence type="ECO:0008006" key="12">
    <source>
        <dbReference type="Google" id="ProtNLM"/>
    </source>
</evidence>
<accession>A0A7S1PLT7</accession>
<evidence type="ECO:0000256" key="9">
    <source>
        <dbReference type="SAM" id="Phobius"/>
    </source>
</evidence>
<gene>
    <name evidence="11" type="ORF">ACAT0790_LOCUS3232</name>
</gene>
<dbReference type="EMBL" id="HBGE01005312">
    <property type="protein sequence ID" value="CAD9091953.1"/>
    <property type="molecule type" value="Transcribed_RNA"/>
</dbReference>
<name>A0A7S1PLT7_ALECA</name>
<reference evidence="11" key="1">
    <citation type="submission" date="2021-01" db="EMBL/GenBank/DDBJ databases">
        <authorList>
            <person name="Corre E."/>
            <person name="Pelletier E."/>
            <person name="Niang G."/>
            <person name="Scheremetjew M."/>
            <person name="Finn R."/>
            <person name="Kale V."/>
            <person name="Holt S."/>
            <person name="Cochrane G."/>
            <person name="Meng A."/>
            <person name="Brown T."/>
            <person name="Cohen L."/>
        </authorList>
    </citation>
    <scope>NUCLEOTIDE SEQUENCE</scope>
    <source>
        <strain evidence="11">OF101</strain>
    </source>
</reference>
<evidence type="ECO:0000256" key="1">
    <source>
        <dbReference type="ARBA" id="ARBA00009547"/>
    </source>
</evidence>
<evidence type="ECO:0000256" key="3">
    <source>
        <dbReference type="ARBA" id="ARBA00022723"/>
    </source>
</evidence>
<dbReference type="GO" id="GO:0016788">
    <property type="term" value="F:hydrolase activity, acting on ester bonds"/>
    <property type="evidence" value="ECO:0007669"/>
    <property type="project" value="InterPro"/>
</dbReference>
<comment type="similarity">
    <text evidence="1">Belongs to the nuclease type I family.</text>
</comment>
<feature type="chain" id="PRO_5031443490" description="Aspergillus nuclease S(1)" evidence="10">
    <location>
        <begin position="19"/>
        <end position="382"/>
    </location>
</feature>
<evidence type="ECO:0000256" key="8">
    <source>
        <dbReference type="SAM" id="MobiDB-lite"/>
    </source>
</evidence>
<feature type="compositionally biased region" description="Basic and acidic residues" evidence="8">
    <location>
        <begin position="314"/>
        <end position="328"/>
    </location>
</feature>
<keyword evidence="2" id="KW-0540">Nuclease</keyword>
<feature type="signal peptide" evidence="10">
    <location>
        <begin position="1"/>
        <end position="18"/>
    </location>
</feature>
<dbReference type="PANTHER" id="PTHR33146:SF26">
    <property type="entry name" value="ENDONUCLEASE 4"/>
    <property type="match status" value="1"/>
</dbReference>
<feature type="region of interest" description="Disordered" evidence="8">
    <location>
        <begin position="301"/>
        <end position="328"/>
    </location>
</feature>
<evidence type="ECO:0000256" key="4">
    <source>
        <dbReference type="ARBA" id="ARBA00022759"/>
    </source>
</evidence>